<dbReference type="Proteomes" id="UP001596456">
    <property type="component" value="Unassembled WGS sequence"/>
</dbReference>
<dbReference type="EMBL" id="JBHTCM010000010">
    <property type="protein sequence ID" value="MFC7333808.1"/>
    <property type="molecule type" value="Genomic_DNA"/>
</dbReference>
<dbReference type="Gene3D" id="2.40.50.90">
    <property type="match status" value="1"/>
</dbReference>
<organism evidence="2 3">
    <name type="scientific">Rhodocista pekingensis</name>
    <dbReference type="NCBI Taxonomy" id="201185"/>
    <lineage>
        <taxon>Bacteria</taxon>
        <taxon>Pseudomonadati</taxon>
        <taxon>Pseudomonadota</taxon>
        <taxon>Alphaproteobacteria</taxon>
        <taxon>Rhodospirillales</taxon>
        <taxon>Azospirillaceae</taxon>
        <taxon>Rhodocista</taxon>
    </lineage>
</organism>
<evidence type="ECO:0000313" key="3">
    <source>
        <dbReference type="Proteomes" id="UP001596456"/>
    </source>
</evidence>
<reference evidence="3" key="1">
    <citation type="journal article" date="2019" name="Int. J. Syst. Evol. Microbiol.">
        <title>The Global Catalogue of Microorganisms (GCM) 10K type strain sequencing project: providing services to taxonomists for standard genome sequencing and annotation.</title>
        <authorList>
            <consortium name="The Broad Institute Genomics Platform"/>
            <consortium name="The Broad Institute Genome Sequencing Center for Infectious Disease"/>
            <person name="Wu L."/>
            <person name="Ma J."/>
        </authorList>
    </citation>
    <scope>NUCLEOTIDE SEQUENCE [LARGE SCALE GENOMIC DNA]</scope>
    <source>
        <strain evidence="3">CGMCC 1.16275</strain>
    </source>
</reference>
<gene>
    <name evidence="2" type="ORF">ACFQPS_11595</name>
</gene>
<evidence type="ECO:0000313" key="2">
    <source>
        <dbReference type="EMBL" id="MFC7333808.1"/>
    </source>
</evidence>
<dbReference type="SUPFAM" id="SSF50199">
    <property type="entry name" value="Staphylococcal nuclease"/>
    <property type="match status" value="1"/>
</dbReference>
<sequence>MSRPLRHRLLRLPMLALLSVLLPGAGDLRAEGLPGPVAAEVLEVLDGDTLSVRVKVWLDQELLTRVRLVGIDTPEIRGKCEREKEMARAAHEALRRLVQRDRSRVLLRDVDYDKYGGRVRARVLLPDGTDVAETLIGAGHARPYSGGTRAGWCEVAQRP</sequence>
<dbReference type="PROSITE" id="PS50830">
    <property type="entry name" value="TNASE_3"/>
    <property type="match status" value="1"/>
</dbReference>
<dbReference type="SMART" id="SM00318">
    <property type="entry name" value="SNc"/>
    <property type="match status" value="1"/>
</dbReference>
<name>A0ABW2KXF6_9PROT</name>
<accession>A0ABW2KXF6</accession>
<protein>
    <submittedName>
        <fullName evidence="2">Thermonuclease family protein</fullName>
    </submittedName>
</protein>
<dbReference type="Pfam" id="PF00565">
    <property type="entry name" value="SNase"/>
    <property type="match status" value="1"/>
</dbReference>
<feature type="domain" description="TNase-like" evidence="1">
    <location>
        <begin position="35"/>
        <end position="144"/>
    </location>
</feature>
<proteinExistence type="predicted"/>
<dbReference type="InterPro" id="IPR016071">
    <property type="entry name" value="Staphylococal_nuclease_OB-fold"/>
</dbReference>
<dbReference type="InterPro" id="IPR035437">
    <property type="entry name" value="SNase_OB-fold_sf"/>
</dbReference>
<keyword evidence="3" id="KW-1185">Reference proteome</keyword>
<comment type="caution">
    <text evidence="2">The sequence shown here is derived from an EMBL/GenBank/DDBJ whole genome shotgun (WGS) entry which is preliminary data.</text>
</comment>
<dbReference type="RefSeq" id="WP_377359123.1">
    <property type="nucleotide sequence ID" value="NZ_JBHTCM010000010.1"/>
</dbReference>
<evidence type="ECO:0000259" key="1">
    <source>
        <dbReference type="PROSITE" id="PS50830"/>
    </source>
</evidence>